<sequence>MKKVSILCAALLAVGTTAMVSPAVEAGAAVDPRTYLATLQFDGKDWLDSGEQNFPQPFRFQSYDTNIEHNKENMVRFKIGNYVTGTGSTGWANRGPNDQRPAVYFHFLTYGGYDIYQYWLYYADNDYINDHEHDWEKYFVYVQNGVPKYLLISHHSDNTIYPWANIPKDNGHPFIGVDGGAHAMKLDSEDGVKIRYSGAVSANGGRLDQGNGQTIPWVVYSNDAGVPNVTPYTMSPNIFYGGDPEYSTNSNEYGSPYDAPWKRSDWNTPQLP</sequence>
<protein>
    <recommendedName>
        <fullName evidence="5">Necrosis inducing protein (NPP1)</fullName>
    </recommendedName>
</protein>
<comment type="caution">
    <text evidence="3">The sequence shown here is derived from an EMBL/GenBank/DDBJ whole genome shotgun (WGS) entry which is preliminary data.</text>
</comment>
<keyword evidence="4" id="KW-1185">Reference proteome</keyword>
<gene>
    <name evidence="3" type="ORF">OS242_04095</name>
</gene>
<feature type="chain" id="PRO_5045800014" description="Necrosis inducing protein (NPP1)" evidence="2">
    <location>
        <begin position="21"/>
        <end position="272"/>
    </location>
</feature>
<keyword evidence="2" id="KW-0732">Signal</keyword>
<evidence type="ECO:0000256" key="1">
    <source>
        <dbReference type="SAM" id="MobiDB-lite"/>
    </source>
</evidence>
<evidence type="ECO:0000313" key="4">
    <source>
        <dbReference type="Proteomes" id="UP001208017"/>
    </source>
</evidence>
<proteinExistence type="predicted"/>
<accession>A0ABT3X0Q7</accession>
<dbReference type="RefSeq" id="WP_267150361.1">
    <property type="nucleotide sequence ID" value="NZ_JAPMLT010000001.1"/>
</dbReference>
<feature type="region of interest" description="Disordered" evidence="1">
    <location>
        <begin position="249"/>
        <end position="272"/>
    </location>
</feature>
<evidence type="ECO:0000256" key="2">
    <source>
        <dbReference type="SAM" id="SignalP"/>
    </source>
</evidence>
<organism evidence="3 4">
    <name type="scientific">Tumebacillus lacus</name>
    <dbReference type="NCBI Taxonomy" id="2995335"/>
    <lineage>
        <taxon>Bacteria</taxon>
        <taxon>Bacillati</taxon>
        <taxon>Bacillota</taxon>
        <taxon>Bacilli</taxon>
        <taxon>Bacillales</taxon>
        <taxon>Alicyclobacillaceae</taxon>
        <taxon>Tumebacillus</taxon>
    </lineage>
</organism>
<reference evidence="3 4" key="1">
    <citation type="submission" date="2022-11" db="EMBL/GenBank/DDBJ databases">
        <title>Study of microbial diversity in lake waters.</title>
        <authorList>
            <person name="Zhang J."/>
        </authorList>
    </citation>
    <scope>NUCLEOTIDE SEQUENCE [LARGE SCALE GENOMIC DNA]</scope>
    <source>
        <strain evidence="3 4">DT12</strain>
    </source>
</reference>
<evidence type="ECO:0008006" key="5">
    <source>
        <dbReference type="Google" id="ProtNLM"/>
    </source>
</evidence>
<dbReference type="EMBL" id="JAPMLT010000001">
    <property type="protein sequence ID" value="MCX7569140.1"/>
    <property type="molecule type" value="Genomic_DNA"/>
</dbReference>
<dbReference type="Proteomes" id="UP001208017">
    <property type="component" value="Unassembled WGS sequence"/>
</dbReference>
<feature type="signal peptide" evidence="2">
    <location>
        <begin position="1"/>
        <end position="20"/>
    </location>
</feature>
<evidence type="ECO:0000313" key="3">
    <source>
        <dbReference type="EMBL" id="MCX7569140.1"/>
    </source>
</evidence>
<name>A0ABT3X0Q7_9BACL</name>